<dbReference type="AlphaFoldDB" id="A0A1Y6CSR1"/>
<evidence type="ECO:0008006" key="4">
    <source>
        <dbReference type="Google" id="ProtNLM"/>
    </source>
</evidence>
<evidence type="ECO:0000313" key="2">
    <source>
        <dbReference type="EMBL" id="SMF73950.1"/>
    </source>
</evidence>
<organism evidence="2 3">
    <name type="scientific">Pseudobacteriovorax antillogorgiicola</name>
    <dbReference type="NCBI Taxonomy" id="1513793"/>
    <lineage>
        <taxon>Bacteria</taxon>
        <taxon>Pseudomonadati</taxon>
        <taxon>Bdellovibrionota</taxon>
        <taxon>Oligoflexia</taxon>
        <taxon>Oligoflexales</taxon>
        <taxon>Pseudobacteriovoracaceae</taxon>
        <taxon>Pseudobacteriovorax</taxon>
    </lineage>
</organism>
<feature type="region of interest" description="Disordered" evidence="1">
    <location>
        <begin position="192"/>
        <end position="215"/>
    </location>
</feature>
<accession>A0A1Y6CSR1</accession>
<dbReference type="Proteomes" id="UP000192907">
    <property type="component" value="Unassembled WGS sequence"/>
</dbReference>
<evidence type="ECO:0000313" key="3">
    <source>
        <dbReference type="Proteomes" id="UP000192907"/>
    </source>
</evidence>
<dbReference type="EMBL" id="FWZT01000028">
    <property type="protein sequence ID" value="SMF73950.1"/>
    <property type="molecule type" value="Genomic_DNA"/>
</dbReference>
<reference evidence="3" key="1">
    <citation type="submission" date="2017-04" db="EMBL/GenBank/DDBJ databases">
        <authorList>
            <person name="Varghese N."/>
            <person name="Submissions S."/>
        </authorList>
    </citation>
    <scope>NUCLEOTIDE SEQUENCE [LARGE SCALE GENOMIC DNA]</scope>
    <source>
        <strain evidence="3">RKEM611</strain>
    </source>
</reference>
<keyword evidence="3" id="KW-1185">Reference proteome</keyword>
<gene>
    <name evidence="2" type="ORF">SAMN06296036_12817</name>
</gene>
<sequence length="215" mass="23401">MRIMMSVLLCGALAACGDDDGDDKNPVQEAVDAGFNLAKQSGQPGNTWATTCRGFNVLDANIISSSSQEVWDFNAANTDVTRSFSIYSDDSCEDSFGSLEFLGNYELKDESSDVYPINLQFDKAYLTPSNQSLVDALNTAGWCGISDWKVDKKTDISGQLGEGACRVPQNMGEKGYDVIVVEDDKLYFGTPLSPAAASESERPQEANRDIVFNRK</sequence>
<protein>
    <recommendedName>
        <fullName evidence="4">Lipoprotein</fullName>
    </recommendedName>
</protein>
<dbReference type="RefSeq" id="WP_132324561.1">
    <property type="nucleotide sequence ID" value="NZ_FWZT01000028.1"/>
</dbReference>
<feature type="compositionally biased region" description="Basic and acidic residues" evidence="1">
    <location>
        <begin position="199"/>
        <end position="215"/>
    </location>
</feature>
<name>A0A1Y6CSR1_9BACT</name>
<proteinExistence type="predicted"/>
<evidence type="ECO:0000256" key="1">
    <source>
        <dbReference type="SAM" id="MobiDB-lite"/>
    </source>
</evidence>
<dbReference type="PROSITE" id="PS51257">
    <property type="entry name" value="PROKAR_LIPOPROTEIN"/>
    <property type="match status" value="1"/>
</dbReference>